<dbReference type="GeneID" id="8245790"/>
<dbReference type="Gene3D" id="3.40.1000.10">
    <property type="entry name" value="Mog1/PsbP, alpha/beta/alpha sandwich"/>
    <property type="match status" value="1"/>
</dbReference>
<organism evidence="3 4">
    <name type="scientific">Micromonas commoda (strain RCC299 / NOUM17 / CCMP2709)</name>
    <name type="common">Picoplanktonic green alga</name>
    <dbReference type="NCBI Taxonomy" id="296587"/>
    <lineage>
        <taxon>Eukaryota</taxon>
        <taxon>Viridiplantae</taxon>
        <taxon>Chlorophyta</taxon>
        <taxon>Mamiellophyceae</taxon>
        <taxon>Mamiellales</taxon>
        <taxon>Mamiellaceae</taxon>
        <taxon>Micromonas</taxon>
    </lineage>
</organism>
<proteinExistence type="predicted"/>
<protein>
    <recommendedName>
        <fullName evidence="2">PsbP C-terminal domain-containing protein</fullName>
    </recommendedName>
</protein>
<dbReference type="OMA" id="TEVCRAN"/>
<feature type="compositionally biased region" description="Acidic residues" evidence="1">
    <location>
        <begin position="148"/>
        <end position="157"/>
    </location>
</feature>
<dbReference type="STRING" id="296587.C1FFQ7"/>
<evidence type="ECO:0000259" key="2">
    <source>
        <dbReference type="Pfam" id="PF01789"/>
    </source>
</evidence>
<evidence type="ECO:0000313" key="4">
    <source>
        <dbReference type="Proteomes" id="UP000002009"/>
    </source>
</evidence>
<dbReference type="AlphaFoldDB" id="C1FFQ7"/>
<keyword evidence="4" id="KW-1185">Reference proteome</keyword>
<dbReference type="PANTHER" id="PTHR31407">
    <property type="match status" value="1"/>
</dbReference>
<reference evidence="3 4" key="1">
    <citation type="journal article" date="2009" name="Science">
        <title>Green evolution and dynamic adaptations revealed by genomes of the marine picoeukaryotes Micromonas.</title>
        <authorList>
            <person name="Worden A.Z."/>
            <person name="Lee J.H."/>
            <person name="Mock T."/>
            <person name="Rouze P."/>
            <person name="Simmons M.P."/>
            <person name="Aerts A.L."/>
            <person name="Allen A.E."/>
            <person name="Cuvelier M.L."/>
            <person name="Derelle E."/>
            <person name="Everett M.V."/>
            <person name="Foulon E."/>
            <person name="Grimwood J."/>
            <person name="Gundlach H."/>
            <person name="Henrissat B."/>
            <person name="Napoli C."/>
            <person name="McDonald S.M."/>
            <person name="Parker M.S."/>
            <person name="Rombauts S."/>
            <person name="Salamov A."/>
            <person name="Von Dassow P."/>
            <person name="Badger J.H."/>
            <person name="Coutinho P.M."/>
            <person name="Demir E."/>
            <person name="Dubchak I."/>
            <person name="Gentemann C."/>
            <person name="Eikrem W."/>
            <person name="Gready J.E."/>
            <person name="John U."/>
            <person name="Lanier W."/>
            <person name="Lindquist E.A."/>
            <person name="Lucas S."/>
            <person name="Mayer K.F."/>
            <person name="Moreau H."/>
            <person name="Not F."/>
            <person name="Otillar R."/>
            <person name="Panaud O."/>
            <person name="Pangilinan J."/>
            <person name="Paulsen I."/>
            <person name="Piegu B."/>
            <person name="Poliakov A."/>
            <person name="Robbens S."/>
            <person name="Schmutz J."/>
            <person name="Toulza E."/>
            <person name="Wyss T."/>
            <person name="Zelensky A."/>
            <person name="Zhou K."/>
            <person name="Armbrust E.V."/>
            <person name="Bhattacharya D."/>
            <person name="Goodenough U.W."/>
            <person name="Van de Peer Y."/>
            <person name="Grigoriev I.V."/>
        </authorList>
    </citation>
    <scope>NUCLEOTIDE SEQUENCE [LARGE SCALE GENOMIC DNA]</scope>
    <source>
        <strain evidence="4">RCC299 / NOUM17</strain>
    </source>
</reference>
<feature type="region of interest" description="Disordered" evidence="1">
    <location>
        <begin position="142"/>
        <end position="173"/>
    </location>
</feature>
<gene>
    <name evidence="3" type="ORF">MICPUN_60597</name>
</gene>
<dbReference type="GO" id="GO:0015979">
    <property type="term" value="P:photosynthesis"/>
    <property type="evidence" value="ECO:0007669"/>
    <property type="project" value="InterPro"/>
</dbReference>
<dbReference type="SUPFAM" id="SSF55724">
    <property type="entry name" value="Mog1p/PsbP-like"/>
    <property type="match status" value="1"/>
</dbReference>
<dbReference type="RefSeq" id="XP_002508157.1">
    <property type="nucleotide sequence ID" value="XM_002508111.1"/>
</dbReference>
<sequence length="315" mass="32491">MSLAAAGPIRAAPIASAQRTGMPGKPAPASSRADVAGIGRRDALARAATIAARKLLPSTTIVLPSTIAAPNARADPVDLAPFVGKAGFFIRYPAGWVRATDRPGTDNGKSETLALVGNFKDIDTVSVRREPMALHRDFAEAAAAGGDDAPEGGDGGDDAPREGGEDASSNARSNARRVALALTAAERDAVAANQNFGVVGGVENGRSGVMDFALGDASVADGPGAAKGTTQPYFAYEYFTEVCRANIEEGAGGAKVCVGPRGDVLDTVRRVNYAVATESEGYLYLVKASAVEGRWETVGPLLREVAQSFRVPQAY</sequence>
<dbReference type="InterPro" id="IPR002683">
    <property type="entry name" value="PsbP_C"/>
</dbReference>
<feature type="region of interest" description="Disordered" evidence="1">
    <location>
        <begin position="15"/>
        <end position="34"/>
    </location>
</feature>
<accession>C1FFQ7</accession>
<feature type="domain" description="PsbP C-terminal" evidence="2">
    <location>
        <begin position="267"/>
        <end position="311"/>
    </location>
</feature>
<dbReference type="InParanoid" id="C1FFQ7"/>
<dbReference type="Proteomes" id="UP000002009">
    <property type="component" value="Chromosome 8"/>
</dbReference>
<dbReference type="GO" id="GO:0019898">
    <property type="term" value="C:extrinsic component of membrane"/>
    <property type="evidence" value="ECO:0007669"/>
    <property type="project" value="InterPro"/>
</dbReference>
<dbReference type="PANTHER" id="PTHR31407:SF16">
    <property type="entry name" value="PSBP DOMAIN-CONTAINING PROTEIN 7, CHLOROPLASTIC"/>
    <property type="match status" value="1"/>
</dbReference>
<dbReference type="eggNOG" id="ENOG502SY88">
    <property type="taxonomic scope" value="Eukaryota"/>
</dbReference>
<evidence type="ECO:0000313" key="3">
    <source>
        <dbReference type="EMBL" id="ACO69415.1"/>
    </source>
</evidence>
<name>C1FFQ7_MICCC</name>
<dbReference type="GO" id="GO:0005509">
    <property type="term" value="F:calcium ion binding"/>
    <property type="evidence" value="ECO:0007669"/>
    <property type="project" value="InterPro"/>
</dbReference>
<dbReference type="OrthoDB" id="498732at2759"/>
<dbReference type="GO" id="GO:0009654">
    <property type="term" value="C:photosystem II oxygen evolving complex"/>
    <property type="evidence" value="ECO:0007669"/>
    <property type="project" value="InterPro"/>
</dbReference>
<evidence type="ECO:0000256" key="1">
    <source>
        <dbReference type="SAM" id="MobiDB-lite"/>
    </source>
</evidence>
<dbReference type="KEGG" id="mis:MICPUN_60597"/>
<dbReference type="EMBL" id="CP001575">
    <property type="protein sequence ID" value="ACO69415.1"/>
    <property type="molecule type" value="Genomic_DNA"/>
</dbReference>
<dbReference type="InterPro" id="IPR016123">
    <property type="entry name" value="Mog1/PsbP_a/b/a-sand"/>
</dbReference>
<dbReference type="Pfam" id="PF01789">
    <property type="entry name" value="PsbP"/>
    <property type="match status" value="1"/>
</dbReference>